<dbReference type="AlphaFoldDB" id="A0AAJ1BFF1"/>
<feature type="signal peptide" evidence="1">
    <location>
        <begin position="1"/>
        <end position="30"/>
    </location>
</feature>
<organism evidence="3 4">
    <name type="scientific">Shewanella zhuhaiensis</name>
    <dbReference type="NCBI Taxonomy" id="2919576"/>
    <lineage>
        <taxon>Bacteria</taxon>
        <taxon>Pseudomonadati</taxon>
        <taxon>Pseudomonadota</taxon>
        <taxon>Gammaproteobacteria</taxon>
        <taxon>Alteromonadales</taxon>
        <taxon>Shewanellaceae</taxon>
        <taxon>Shewanella</taxon>
    </lineage>
</organism>
<dbReference type="EMBL" id="JAKUDL010000002">
    <property type="protein sequence ID" value="MCH4293783.1"/>
    <property type="molecule type" value="Genomic_DNA"/>
</dbReference>
<dbReference type="InterPro" id="IPR046235">
    <property type="entry name" value="DUF6268"/>
</dbReference>
<dbReference type="RefSeq" id="WP_240590266.1">
    <property type="nucleotide sequence ID" value="NZ_JAKUDL010000002.1"/>
</dbReference>
<dbReference type="Gene3D" id="2.40.160.10">
    <property type="entry name" value="Porin"/>
    <property type="match status" value="1"/>
</dbReference>
<evidence type="ECO:0000313" key="4">
    <source>
        <dbReference type="Proteomes" id="UP001297581"/>
    </source>
</evidence>
<evidence type="ECO:0000313" key="3">
    <source>
        <dbReference type="EMBL" id="MCH4293783.1"/>
    </source>
</evidence>
<evidence type="ECO:0000259" key="2">
    <source>
        <dbReference type="Pfam" id="PF19783"/>
    </source>
</evidence>
<feature type="domain" description="DUF6268" evidence="2">
    <location>
        <begin position="156"/>
        <end position="277"/>
    </location>
</feature>
<dbReference type="Pfam" id="PF19783">
    <property type="entry name" value="DUF6268"/>
    <property type="match status" value="1"/>
</dbReference>
<name>A0AAJ1BFF1_9GAMM</name>
<feature type="chain" id="PRO_5042582006" evidence="1">
    <location>
        <begin position="31"/>
        <end position="298"/>
    </location>
</feature>
<evidence type="ECO:0000256" key="1">
    <source>
        <dbReference type="SAM" id="SignalP"/>
    </source>
</evidence>
<keyword evidence="4" id="KW-1185">Reference proteome</keyword>
<comment type="caution">
    <text evidence="3">The sequence shown here is derived from an EMBL/GenBank/DDBJ whole genome shotgun (WGS) entry which is preliminary data.</text>
</comment>
<dbReference type="Proteomes" id="UP001297581">
    <property type="component" value="Unassembled WGS sequence"/>
</dbReference>
<dbReference type="InterPro" id="IPR023614">
    <property type="entry name" value="Porin_dom_sf"/>
</dbReference>
<dbReference type="SUPFAM" id="SSF56935">
    <property type="entry name" value="Porins"/>
    <property type="match status" value="1"/>
</dbReference>
<proteinExistence type="predicted"/>
<protein>
    <submittedName>
        <fullName evidence="3">DUF6268 family outer membrane beta-barrel protein</fullName>
    </submittedName>
</protein>
<accession>A0AAJ1BFF1</accession>
<sequence>MRCANPLNRFTRPVSVLAVVAAGMALPALADGRPSPFSLQAAWVSTDKADVGDATLGRNLYMFDAKGSYALSRQWSVGWGLGYDVLDYSWRTADGKLLGGAASPWSSINRYNVSLNIGYRTGNWLFGFSPMLQYAWADTASSSDARSWGLVASAMHRFEDGNLLGVGAIYLDDIGETRALPFLAVRWQLTDSLTLANPFDAGFSGPAGLELSYRFNPKWELGLGSSRRSQRLLLNDDGQTVEIDEWVSFLRLGWQLGQKVSLNAYAGYMFGGEMELGSGEREDLSAEGAGAIAFSVAF</sequence>
<reference evidence="3 4" key="1">
    <citation type="submission" date="2022-02" db="EMBL/GenBank/DDBJ databases">
        <title>The genome sequence of Shewanella sp. 3B26.</title>
        <authorList>
            <person name="Du J."/>
        </authorList>
    </citation>
    <scope>NUCLEOTIDE SEQUENCE [LARGE SCALE GENOMIC DNA]</scope>
    <source>
        <strain evidence="3 4">3B26</strain>
    </source>
</reference>
<gene>
    <name evidence="3" type="ORF">MJ923_05635</name>
</gene>
<keyword evidence="1" id="KW-0732">Signal</keyword>